<dbReference type="RefSeq" id="WP_308358017.1">
    <property type="nucleotide sequence ID" value="NZ_CP129970.2"/>
</dbReference>
<dbReference type="SMART" id="SM00028">
    <property type="entry name" value="TPR"/>
    <property type="match status" value="3"/>
</dbReference>
<name>A0AA49JE43_9BACT</name>
<organism evidence="1 2">
    <name type="scientific">Marivirga arenosa</name>
    <dbReference type="NCBI Taxonomy" id="3059076"/>
    <lineage>
        <taxon>Bacteria</taxon>
        <taxon>Pseudomonadati</taxon>
        <taxon>Bacteroidota</taxon>
        <taxon>Cytophagia</taxon>
        <taxon>Cytophagales</taxon>
        <taxon>Marivirgaceae</taxon>
        <taxon>Marivirga</taxon>
    </lineage>
</organism>
<dbReference type="SUPFAM" id="SSF48452">
    <property type="entry name" value="TPR-like"/>
    <property type="match status" value="1"/>
</dbReference>
<dbReference type="EMBL" id="CP129970">
    <property type="protein sequence ID" value="WKK86575.2"/>
    <property type="molecule type" value="Genomic_DNA"/>
</dbReference>
<proteinExistence type="predicted"/>
<dbReference type="InterPro" id="IPR011990">
    <property type="entry name" value="TPR-like_helical_dom_sf"/>
</dbReference>
<dbReference type="Proteomes" id="UP001244443">
    <property type="component" value="Chromosome"/>
</dbReference>
<sequence length="384" mass="44771">MKILILSIIIAFSGQNDFNKVDELVEQRKYSDAFSLLNELDPNNEKPDALRRKIDICVDNYIMSIGHQLFALKNLEDGEEIEELRGKEGNYDMFSLDVSSIAPPIMEKYPENYKLKFSVGRYYHSMHLNCGNCSMSAADCISEFERLFEECYENEVYDYFSTYGIAYAKINKQQFKESIPYFLKSIELKDGYPSSHYNLSYAYLYIDDHENCIKYAKKAFERYDYPAYKADAAKIAATAYKELQDLENAFKYYTIANDIYPGDYYTLAPLINLSLYLKKDEIKKLRDQFFLVDTDNPTIYDDLIQAYYDYADITDLLSYFESLKPKYKKDFATLGSLHFYTGKINLEAGNNEKGKELLSSAKTEFLKVYPEDHQVFPVIDQLLK</sequence>
<evidence type="ECO:0008006" key="3">
    <source>
        <dbReference type="Google" id="ProtNLM"/>
    </source>
</evidence>
<gene>
    <name evidence="1" type="ORF">QYS48_06515</name>
</gene>
<keyword evidence="2" id="KW-1185">Reference proteome</keyword>
<protein>
    <recommendedName>
        <fullName evidence="3">Tetratricopeptide repeat protein</fullName>
    </recommendedName>
</protein>
<reference evidence="1" key="1">
    <citation type="submission" date="2023-08" db="EMBL/GenBank/DDBJ databases">
        <title>Comparative genomics and taxonomic characterization of three novel marine species of genus Marivirga.</title>
        <authorList>
            <person name="Muhammad N."/>
            <person name="Kim S.-G."/>
        </authorList>
    </citation>
    <scope>NUCLEOTIDE SEQUENCE [LARGE SCALE GENOMIC DNA]</scope>
    <source>
        <strain evidence="1">ABR2-2</strain>
    </source>
</reference>
<accession>A0AA49JE43</accession>
<dbReference type="Gene3D" id="1.25.40.10">
    <property type="entry name" value="Tetratricopeptide repeat domain"/>
    <property type="match status" value="1"/>
</dbReference>
<evidence type="ECO:0000313" key="2">
    <source>
        <dbReference type="Proteomes" id="UP001244443"/>
    </source>
</evidence>
<dbReference type="AlphaFoldDB" id="A0AA49JE43"/>
<dbReference type="Pfam" id="PF13181">
    <property type="entry name" value="TPR_8"/>
    <property type="match status" value="2"/>
</dbReference>
<dbReference type="InterPro" id="IPR019734">
    <property type="entry name" value="TPR_rpt"/>
</dbReference>
<evidence type="ECO:0000313" key="1">
    <source>
        <dbReference type="EMBL" id="WKK86575.2"/>
    </source>
</evidence>